<name>A0A183DN37_9BILA</name>
<accession>A0A183DN37</accession>
<dbReference type="WBParaSite" id="GPUH_0001014101-mRNA-1">
    <property type="protein sequence ID" value="GPUH_0001014101-mRNA-1"/>
    <property type="gene ID" value="GPUH_0001014101"/>
</dbReference>
<evidence type="ECO:0000313" key="2">
    <source>
        <dbReference type="EMBL" id="VDN17021.1"/>
    </source>
</evidence>
<dbReference type="GO" id="GO:0030488">
    <property type="term" value="P:tRNA methylation"/>
    <property type="evidence" value="ECO:0007669"/>
    <property type="project" value="TreeGrafter"/>
</dbReference>
<gene>
    <name evidence="2" type="ORF">GPUH_LOCUS10128</name>
</gene>
<dbReference type="Pfam" id="PF25150">
    <property type="entry name" value="TPR_Trm732"/>
    <property type="match status" value="1"/>
</dbReference>
<organism evidence="4">
    <name type="scientific">Gongylonema pulchrum</name>
    <dbReference type="NCBI Taxonomy" id="637853"/>
    <lineage>
        <taxon>Eukaryota</taxon>
        <taxon>Metazoa</taxon>
        <taxon>Ecdysozoa</taxon>
        <taxon>Nematoda</taxon>
        <taxon>Chromadorea</taxon>
        <taxon>Rhabditida</taxon>
        <taxon>Spirurina</taxon>
        <taxon>Spiruromorpha</taxon>
        <taxon>Spiruroidea</taxon>
        <taxon>Gongylonematidae</taxon>
        <taxon>Gongylonema</taxon>
    </lineage>
</organism>
<dbReference type="InterPro" id="IPR056843">
    <property type="entry name" value="THADA-like_TPR"/>
</dbReference>
<dbReference type="InterPro" id="IPR051954">
    <property type="entry name" value="tRNA_methyltransferase_THADA"/>
</dbReference>
<proteinExistence type="predicted"/>
<dbReference type="PANTHER" id="PTHR14387">
    <property type="entry name" value="THADA/DEATH RECEPTOR INTERACTING PROTEIN"/>
    <property type="match status" value="1"/>
</dbReference>
<dbReference type="Proteomes" id="UP000271098">
    <property type="component" value="Unassembled WGS sequence"/>
</dbReference>
<dbReference type="PANTHER" id="PTHR14387:SF7">
    <property type="entry name" value="THYROID ADENOMA-ASSOCIATED PROTEIN"/>
    <property type="match status" value="1"/>
</dbReference>
<evidence type="ECO:0000313" key="3">
    <source>
        <dbReference type="Proteomes" id="UP000271098"/>
    </source>
</evidence>
<evidence type="ECO:0000313" key="4">
    <source>
        <dbReference type="WBParaSite" id="GPUH_0001014101-mRNA-1"/>
    </source>
</evidence>
<dbReference type="GO" id="GO:0005829">
    <property type="term" value="C:cytosol"/>
    <property type="evidence" value="ECO:0007669"/>
    <property type="project" value="TreeGrafter"/>
</dbReference>
<protein>
    <submittedName>
        <fullName evidence="4">DUF2428 domain-containing protein</fullName>
    </submittedName>
</protein>
<dbReference type="OrthoDB" id="73997at2759"/>
<dbReference type="EMBL" id="UYRT01077857">
    <property type="protein sequence ID" value="VDN17021.1"/>
    <property type="molecule type" value="Genomic_DNA"/>
</dbReference>
<keyword evidence="3" id="KW-1185">Reference proteome</keyword>
<evidence type="ECO:0000259" key="1">
    <source>
        <dbReference type="Pfam" id="PF25150"/>
    </source>
</evidence>
<reference evidence="4" key="1">
    <citation type="submission" date="2016-06" db="UniProtKB">
        <authorList>
            <consortium name="WormBaseParasite"/>
        </authorList>
    </citation>
    <scope>IDENTIFICATION</scope>
</reference>
<reference evidence="2 3" key="2">
    <citation type="submission" date="2018-11" db="EMBL/GenBank/DDBJ databases">
        <authorList>
            <consortium name="Pathogen Informatics"/>
        </authorList>
    </citation>
    <scope>NUCLEOTIDE SEQUENCE [LARGE SCALE GENOMIC DNA]</scope>
</reference>
<sequence length="414" mass="46958">MQHWSVQLEGWNALGSTVCTKLEAIKSSTVWMNVQHVALRCCQVLQADSDSACFDFLFRRPDEHWFRSCCTAHQCFLVDACLPAMLQFARRHASNTSAIFSISKALARLMTILNDEGILLSESDEDKLFDFVCSFWDFTAEAVCHECLAYHKILSSVAENFSVEFCKRMYSLLPNPTLVVVLRLLPTIAKNPLLLDWTVNEFRKYLKVDVSDKASIEAVLFIAKFCVFHQKANGSFLDWTHFIDEQIVVVALLSADLQIRLMAWKLMCDHPKVTSPIPADHLTLCKCFLVSNMAEQSPSARSEILAGLKKISELIAFDLSKNFADSDRCRLHVALLLESFQSSVKDVRSAVQLRLLPTIAKNPLLLDWIVNKFRKYLEDSLDGLETDLRPSKSDIADSCWSLNVVQMFHGEQYG</sequence>
<dbReference type="AlphaFoldDB" id="A0A183DN37"/>
<feature type="domain" description="tRNA (32-2'-O)-methyltransferase regulator THADA-like TPR repeats region" evidence="1">
    <location>
        <begin position="209"/>
        <end position="311"/>
    </location>
</feature>